<dbReference type="EMBL" id="MK266190">
    <property type="protein sequence ID" value="AZL94530.1"/>
    <property type="molecule type" value="mRNA"/>
</dbReference>
<dbReference type="InterPro" id="IPR011614">
    <property type="entry name" value="Catalase_core"/>
</dbReference>
<dbReference type="SMART" id="SM01060">
    <property type="entry name" value="Catalase"/>
    <property type="match status" value="1"/>
</dbReference>
<sequence>MVPATHDATMNGTHYSNSVITSSSGNPVDDNQNSITAGEYGPVLISDFNLIDKLAHFDRERIPERVVHAKGAGAYGYFEVTHDITKYCKAKIFDSVGKKTDLFLRFSTVGGEKGSADTARDPRGFAIKFYTEEGNWDMVGNNTPVFFIRDPIKFPDFIHTQKRHPATNLPNHDMFWDFLSLVPESVHQVTILFSNRGTPDGYRHMNGYSSHTFKFVNSEGEVYLCKMHFKTDQGNKQFTAEQAKQMASEDPDYATRDLYNAIAEGNFPSWTFYVQIMPEEDAASYRFNVYDVTKVWPHKDYPLIPVGKVVLNRNPENYFAEVEQAAFAPAHLVPGIEPSEDKMLQGRLFSYADTHRHRLGGNYDQIPVNRAKNANRMDYYNRDGFMSVMGNYGGMPNYEPNSISGTPKQNKQFAQSKKPVSGFTGRYTPKHPNDDYFQAGELYRKIKEINPEDADHLVNNIVGHLKNAKTHIQERQVKIFYKADPEYGTRICEGLQLPKFTMVE</sequence>
<accession>A0A3S5HLW0</accession>
<dbReference type="InterPro" id="IPR018028">
    <property type="entry name" value="Catalase"/>
</dbReference>
<feature type="binding site" description="axial binding residue" evidence="10">
    <location>
        <position position="351"/>
    </location>
    <ligand>
        <name>heme</name>
        <dbReference type="ChEBI" id="CHEBI:30413"/>
    </ligand>
    <ligandPart>
        <name>Fe</name>
        <dbReference type="ChEBI" id="CHEBI:18248"/>
    </ligandPart>
</feature>
<dbReference type="Pfam" id="PF00199">
    <property type="entry name" value="Catalase"/>
    <property type="match status" value="1"/>
</dbReference>
<dbReference type="GO" id="GO:0004096">
    <property type="term" value="F:catalase activity"/>
    <property type="evidence" value="ECO:0007669"/>
    <property type="project" value="UniProtKB-EC"/>
</dbReference>
<proteinExistence type="evidence at transcript level"/>
<protein>
    <recommendedName>
        <fullName evidence="11">Catalase</fullName>
        <ecNumber evidence="11">1.11.1.6</ecNumber>
    </recommendedName>
</protein>
<dbReference type="AlphaFoldDB" id="A0A3S5HLW0"/>
<comment type="cofactor">
    <cofactor evidence="10">
        <name>heme</name>
        <dbReference type="ChEBI" id="CHEBI:30413"/>
    </cofactor>
</comment>
<dbReference type="SUPFAM" id="SSF56634">
    <property type="entry name" value="Heme-dependent catalase-like"/>
    <property type="match status" value="1"/>
</dbReference>
<evidence type="ECO:0000256" key="2">
    <source>
        <dbReference type="ARBA" id="ARBA00022559"/>
    </source>
</evidence>
<dbReference type="EC" id="1.11.1.6" evidence="11"/>
<evidence type="ECO:0000256" key="10">
    <source>
        <dbReference type="PIRSR" id="PIRSR038928-2"/>
    </source>
</evidence>
<evidence type="ECO:0000256" key="9">
    <source>
        <dbReference type="PIRSR" id="PIRSR038928-1"/>
    </source>
</evidence>
<organism evidence="16">
    <name type="scientific">Nephromyces sp. MMRI</name>
    <dbReference type="NCBI Taxonomy" id="2496275"/>
    <lineage>
        <taxon>Eukaryota</taxon>
        <taxon>Sar</taxon>
        <taxon>Alveolata</taxon>
        <taxon>Apicomplexa</taxon>
        <taxon>Aconoidasida</taxon>
        <taxon>Nephromycida</taxon>
        <taxon>Nephromyces</taxon>
    </lineage>
</organism>
<name>A0A3S5HLW0_9APIC</name>
<evidence type="ECO:0000256" key="6">
    <source>
        <dbReference type="ARBA" id="ARBA00023004"/>
    </source>
</evidence>
<evidence type="ECO:0000256" key="3">
    <source>
        <dbReference type="ARBA" id="ARBA00022617"/>
    </source>
</evidence>
<dbReference type="GO" id="GO:0005739">
    <property type="term" value="C:mitochondrion"/>
    <property type="evidence" value="ECO:0007669"/>
    <property type="project" value="TreeGrafter"/>
</dbReference>
<dbReference type="FunFam" id="2.40.180.10:FF:000001">
    <property type="entry name" value="Catalase"/>
    <property type="match status" value="1"/>
</dbReference>
<feature type="region of interest" description="Disordered" evidence="13">
    <location>
        <begin position="13"/>
        <end position="33"/>
    </location>
</feature>
<dbReference type="PROSITE" id="PS51402">
    <property type="entry name" value="CATALASE_3"/>
    <property type="match status" value="1"/>
</dbReference>
<evidence type="ECO:0000256" key="5">
    <source>
        <dbReference type="ARBA" id="ARBA00023002"/>
    </source>
</evidence>
<evidence type="ECO:0000256" key="12">
    <source>
        <dbReference type="RuleBase" id="RU004142"/>
    </source>
</evidence>
<evidence type="ECO:0000256" key="7">
    <source>
        <dbReference type="ARBA" id="ARBA00023324"/>
    </source>
</evidence>
<comment type="catalytic activity">
    <reaction evidence="8 11">
        <text>2 H2O2 = O2 + 2 H2O</text>
        <dbReference type="Rhea" id="RHEA:20309"/>
        <dbReference type="ChEBI" id="CHEBI:15377"/>
        <dbReference type="ChEBI" id="CHEBI:15379"/>
        <dbReference type="ChEBI" id="CHEBI:16240"/>
        <dbReference type="EC" id="1.11.1.6"/>
    </reaction>
</comment>
<keyword evidence="5 11" id="KW-0560">Oxidoreductase</keyword>
<comment type="function">
    <text evidence="12">Catalyzes the degradation of hydrogen peroxide (H(2)O(2)) generated by peroxisomal oxidases to water and oxygen, thereby protecting cells from the toxic effects of hydrogen peroxide.</text>
</comment>
<keyword evidence="4 10" id="KW-0479">Metal-binding</keyword>
<keyword evidence="7 11" id="KW-0376">Hydrogen peroxide</keyword>
<dbReference type="InterPro" id="IPR024711">
    <property type="entry name" value="Catalase_clade1/3"/>
</dbReference>
<dbReference type="InterPro" id="IPR024708">
    <property type="entry name" value="Catalase_AS"/>
</dbReference>
<dbReference type="PIRSF" id="PIRSF038928">
    <property type="entry name" value="Catalase_clade1-3"/>
    <property type="match status" value="1"/>
</dbReference>
<evidence type="ECO:0000256" key="4">
    <source>
        <dbReference type="ARBA" id="ARBA00022723"/>
    </source>
</evidence>
<evidence type="ECO:0000259" key="14">
    <source>
        <dbReference type="SMART" id="SM01060"/>
    </source>
</evidence>
<evidence type="ECO:0000313" key="15">
    <source>
        <dbReference type="EMBL" id="AZL94530.1"/>
    </source>
</evidence>
<dbReference type="GO" id="GO:0042744">
    <property type="term" value="P:hydrogen peroxide catabolic process"/>
    <property type="evidence" value="ECO:0007669"/>
    <property type="project" value="UniProtKB-KW"/>
</dbReference>
<evidence type="ECO:0000313" key="16">
    <source>
        <dbReference type="EMBL" id="AZL94532.1"/>
    </source>
</evidence>
<dbReference type="Pfam" id="PF06628">
    <property type="entry name" value="Catalase-rel"/>
    <property type="match status" value="1"/>
</dbReference>
<dbReference type="PANTHER" id="PTHR11465">
    <property type="entry name" value="CATALASE"/>
    <property type="match status" value="1"/>
</dbReference>
<dbReference type="InterPro" id="IPR002226">
    <property type="entry name" value="Catalase_haem_BS"/>
</dbReference>
<keyword evidence="2 11" id="KW-0575">Peroxidase</keyword>
<evidence type="ECO:0000256" key="1">
    <source>
        <dbReference type="ARBA" id="ARBA00005329"/>
    </source>
</evidence>
<feature type="domain" description="Catalase core" evidence="14">
    <location>
        <begin position="21"/>
        <end position="407"/>
    </location>
</feature>
<dbReference type="GO" id="GO:0020037">
    <property type="term" value="F:heme binding"/>
    <property type="evidence" value="ECO:0007669"/>
    <property type="project" value="InterPro"/>
</dbReference>
<dbReference type="PROSITE" id="PS00437">
    <property type="entry name" value="CATALASE_1"/>
    <property type="match status" value="1"/>
</dbReference>
<dbReference type="Gene3D" id="2.40.180.10">
    <property type="entry name" value="Catalase core domain"/>
    <property type="match status" value="1"/>
</dbReference>
<dbReference type="GO" id="GO:0042542">
    <property type="term" value="P:response to hydrogen peroxide"/>
    <property type="evidence" value="ECO:0007669"/>
    <property type="project" value="TreeGrafter"/>
</dbReference>
<comment type="similarity">
    <text evidence="1 11">Belongs to the catalase family.</text>
</comment>
<dbReference type="PANTHER" id="PTHR11465:SF9">
    <property type="entry name" value="CATALASE"/>
    <property type="match status" value="1"/>
</dbReference>
<dbReference type="InterPro" id="IPR040333">
    <property type="entry name" value="Catalase_3"/>
</dbReference>
<evidence type="ECO:0000256" key="13">
    <source>
        <dbReference type="SAM" id="MobiDB-lite"/>
    </source>
</evidence>
<keyword evidence="6 10" id="KW-0408">Iron</keyword>
<evidence type="ECO:0000256" key="11">
    <source>
        <dbReference type="RuleBase" id="RU000498"/>
    </source>
</evidence>
<feature type="active site" evidence="9">
    <location>
        <position position="68"/>
    </location>
</feature>
<evidence type="ECO:0000256" key="8">
    <source>
        <dbReference type="ARBA" id="ARBA00049254"/>
    </source>
</evidence>
<keyword evidence="3 10" id="KW-0349">Heme</keyword>
<dbReference type="GO" id="GO:0005777">
    <property type="term" value="C:peroxisome"/>
    <property type="evidence" value="ECO:0007669"/>
    <property type="project" value="TreeGrafter"/>
</dbReference>
<dbReference type="InterPro" id="IPR020835">
    <property type="entry name" value="Catalase_sf"/>
</dbReference>
<feature type="active site" evidence="9">
    <location>
        <position position="141"/>
    </location>
</feature>
<dbReference type="GO" id="GO:0046872">
    <property type="term" value="F:metal ion binding"/>
    <property type="evidence" value="ECO:0007669"/>
    <property type="project" value="UniProtKB-KW"/>
</dbReference>
<dbReference type="PRINTS" id="PR00067">
    <property type="entry name" value="CATALASE"/>
</dbReference>
<dbReference type="EMBL" id="MK266202">
    <property type="protein sequence ID" value="AZL94532.1"/>
    <property type="molecule type" value="mRNA"/>
</dbReference>
<reference evidence="16" key="1">
    <citation type="journal article" date="2018" name="Genome Biol. Evol.">
        <title>Nephromyces encodes a urate metabolism pathway and predicted peroxisomes, demonstrating these are not ancient losses of apicomplexans.</title>
        <authorList>
            <person name="Paight C."/>
            <person name="Slamovits C.H."/>
            <person name="Saffo M.B."/>
            <person name="Lane C.E."/>
        </authorList>
    </citation>
    <scope>NUCLEOTIDE SEQUENCE</scope>
    <source>
        <strain evidence="15">Neph421</strain>
        <strain evidence="16">Neph433</strain>
    </source>
</reference>
<dbReference type="InterPro" id="IPR010582">
    <property type="entry name" value="Catalase_immune_responsive"/>
</dbReference>
<dbReference type="CDD" id="cd08156">
    <property type="entry name" value="catalase_clade_3"/>
    <property type="match status" value="1"/>
</dbReference>
<dbReference type="PROSITE" id="PS00438">
    <property type="entry name" value="CATALASE_2"/>
    <property type="match status" value="1"/>
</dbReference>